<organism evidence="1 2">
    <name type="scientific">Bradymonas sediminis</name>
    <dbReference type="NCBI Taxonomy" id="1548548"/>
    <lineage>
        <taxon>Bacteria</taxon>
        <taxon>Deltaproteobacteria</taxon>
        <taxon>Bradymonadales</taxon>
        <taxon>Bradymonadaceae</taxon>
        <taxon>Bradymonas</taxon>
    </lineage>
</organism>
<proteinExistence type="predicted"/>
<accession>A0A2Z4FLQ6</accession>
<protein>
    <submittedName>
        <fullName evidence="1">Uncharacterized protein</fullName>
    </submittedName>
</protein>
<sequence length="362" mass="37589">MIHFNKNSATFIFLTVICAGVNIGCGSDDSGEGQAAQCASGETWNPLLGSCQLESRNGSDAGTPEKDSDAGAQTNNLADTGADARPDDVEEDGDTTSPEVENCWDQDRDGYYDVACGGTDCDDHNPAVHPGAVEVCDALDNNCDGQLNDGLTCSFFAHSPTKLYLVDPFKKTATYVTDVPTLSDIDTHPGGTLYGITFSDLYRFNAPQSTWERVGALNATGTPNGLAINNDGVAFLTSGDKVFTVDLSTGNASALGTIGGGLRSSGDCVVNKDNSLFMTSPAPNFGAVNDVLVSISPSGQGTRIGGDLGFADIYGLTAAWQRMFGLGGGGELVEINSGSGSATLIHRFDGIEWYGAASTPAR</sequence>
<name>A0A2Z4FLQ6_9DELT</name>
<dbReference type="InterPro" id="IPR021655">
    <property type="entry name" value="Put_metal-bd"/>
</dbReference>
<dbReference type="SUPFAM" id="SSF63829">
    <property type="entry name" value="Calcium-dependent phosphotriesterase"/>
    <property type="match status" value="1"/>
</dbReference>
<evidence type="ECO:0000313" key="2">
    <source>
        <dbReference type="Proteomes" id="UP000249799"/>
    </source>
</evidence>
<dbReference type="EMBL" id="CP030032">
    <property type="protein sequence ID" value="AWV89608.1"/>
    <property type="molecule type" value="Genomic_DNA"/>
</dbReference>
<dbReference type="RefSeq" id="WP_111334402.1">
    <property type="nucleotide sequence ID" value="NZ_CP030032.1"/>
</dbReference>
<dbReference type="Proteomes" id="UP000249799">
    <property type="component" value="Chromosome"/>
</dbReference>
<keyword evidence="2" id="KW-1185">Reference proteome</keyword>
<dbReference type="AlphaFoldDB" id="A0A2Z4FLQ6"/>
<evidence type="ECO:0000313" key="1">
    <source>
        <dbReference type="EMBL" id="AWV89608.1"/>
    </source>
</evidence>
<gene>
    <name evidence="1" type="ORF">DN745_09765</name>
</gene>
<reference evidence="1 2" key="1">
    <citation type="submission" date="2018-06" db="EMBL/GenBank/DDBJ databases">
        <title>Lujinxingia sediminis gen. nov. sp. nov., a new facultative anaerobic member of the class Deltaproteobacteria, and proposal of Lujinxingaceae fam. nov.</title>
        <authorList>
            <person name="Guo L.-Y."/>
            <person name="Li C.-M."/>
            <person name="Wang S."/>
            <person name="Du Z.-J."/>
        </authorList>
    </citation>
    <scope>NUCLEOTIDE SEQUENCE [LARGE SCALE GENOMIC DNA]</scope>
    <source>
        <strain evidence="1 2">FA350</strain>
    </source>
</reference>
<dbReference type="OrthoDB" id="5492733at2"/>
<dbReference type="Pfam" id="PF11617">
    <property type="entry name" value="Cu-binding_MopE"/>
    <property type="match status" value="1"/>
</dbReference>
<dbReference type="KEGG" id="bsed:DN745_09765"/>